<dbReference type="SMART" id="SM00020">
    <property type="entry name" value="Tryp_SPc"/>
    <property type="match status" value="1"/>
</dbReference>
<evidence type="ECO:0000313" key="13">
    <source>
        <dbReference type="Proteomes" id="UP000708208"/>
    </source>
</evidence>
<evidence type="ECO:0000256" key="10">
    <source>
        <dbReference type="SAM" id="MobiDB-lite"/>
    </source>
</evidence>
<dbReference type="GO" id="GO:0004252">
    <property type="term" value="F:serine-type endopeptidase activity"/>
    <property type="evidence" value="ECO:0007669"/>
    <property type="project" value="InterPro"/>
</dbReference>
<evidence type="ECO:0000256" key="6">
    <source>
        <dbReference type="ARBA" id="ARBA00022825"/>
    </source>
</evidence>
<evidence type="ECO:0000256" key="8">
    <source>
        <dbReference type="ARBA" id="ARBA00023157"/>
    </source>
</evidence>
<evidence type="ECO:0000256" key="1">
    <source>
        <dbReference type="ARBA" id="ARBA00004613"/>
    </source>
</evidence>
<dbReference type="InterPro" id="IPR051333">
    <property type="entry name" value="CLIP_Serine_Protease"/>
</dbReference>
<dbReference type="CDD" id="cd00190">
    <property type="entry name" value="Tryp_SPc"/>
    <property type="match status" value="1"/>
</dbReference>
<keyword evidence="7" id="KW-0865">Zymogen</keyword>
<keyword evidence="5 9" id="KW-0378">Hydrolase</keyword>
<dbReference type="FunFam" id="2.40.10.10:FF:000146">
    <property type="entry name" value="Serine protease 53"/>
    <property type="match status" value="1"/>
</dbReference>
<reference evidence="12" key="1">
    <citation type="submission" date="2021-06" db="EMBL/GenBank/DDBJ databases">
        <authorList>
            <person name="Hodson N. C."/>
            <person name="Mongue J. A."/>
            <person name="Jaron S. K."/>
        </authorList>
    </citation>
    <scope>NUCLEOTIDE SEQUENCE</scope>
</reference>
<keyword evidence="13" id="KW-1185">Reference proteome</keyword>
<accession>A0A8J2JD68</accession>
<sequence>MDRIVCVIIIIRGIQWPIKGGRIGKPVAVADYNSWTFSKIGRKKLAFSDFSRDSPNISRTSEFDDWFEAEDDVLSKLGGSHETQEQTAENTSEQRDKTSRQDDNDADIEVFLGAGPMISPDIVIGKFTDSKVTVDEAILEAHKFLDGNLTTTPRTSTDPHERTQDVLLDSAEDDIFDNEIEDKQLKYHKDIKIIKKQSADEPCHAVINGTSGSFEMNFNDDCTVLLASPIPKTRMILHCESMRLPSCNVSRDALTINLLGDMRFGRNSYFYCGKSQIRATTIRRRMSIRIRRTKSVNDNVKCHFLTRQQRFISNFLKKGGNTNVNTGDCGRLGRASKIIGGKKVPPGLFPWAAQLDITRSDGSQTACTGSLIGEKFVLTAAHCLKRAESVSVYMGGADRLQFTGSEITVQAEKYVLHRRWNPKSLTSDLALVKLSEPIKFTDEVSPVCLQEPESLLGLGIIRKESWVGKTGVSVGWGRVTTKETAPRRLYRVRLPFMTDRQCQRIYASFYQKRSMLCTDSTTEAAICYGDSGGPLMYKRNDVVYQVGVASFSLSKKCGQSPDVFTKVSEFSSWIKTRMQTDT</sequence>
<keyword evidence="3 9" id="KW-0645">Protease</keyword>
<feature type="region of interest" description="Disordered" evidence="10">
    <location>
        <begin position="78"/>
        <end position="104"/>
    </location>
</feature>
<evidence type="ECO:0000256" key="4">
    <source>
        <dbReference type="ARBA" id="ARBA00022729"/>
    </source>
</evidence>
<dbReference type="PANTHER" id="PTHR24260">
    <property type="match status" value="1"/>
</dbReference>
<keyword evidence="4" id="KW-0732">Signal</keyword>
<evidence type="ECO:0000259" key="11">
    <source>
        <dbReference type="PROSITE" id="PS50240"/>
    </source>
</evidence>
<dbReference type="PROSITE" id="PS00135">
    <property type="entry name" value="TRYPSIN_SER"/>
    <property type="match status" value="1"/>
</dbReference>
<keyword evidence="8" id="KW-1015">Disulfide bond</keyword>
<dbReference type="OrthoDB" id="5565075at2759"/>
<dbReference type="InterPro" id="IPR018114">
    <property type="entry name" value="TRYPSIN_HIS"/>
</dbReference>
<name>A0A8J2JD68_9HEXA</name>
<evidence type="ECO:0000256" key="2">
    <source>
        <dbReference type="ARBA" id="ARBA00022525"/>
    </source>
</evidence>
<dbReference type="AlphaFoldDB" id="A0A8J2JD68"/>
<dbReference type="PANTHER" id="PTHR24260:SF136">
    <property type="entry name" value="GH08193P-RELATED"/>
    <property type="match status" value="1"/>
</dbReference>
<comment type="subcellular location">
    <subcellularLocation>
        <location evidence="1">Secreted</location>
    </subcellularLocation>
</comment>
<evidence type="ECO:0000256" key="5">
    <source>
        <dbReference type="ARBA" id="ARBA00022801"/>
    </source>
</evidence>
<comment type="caution">
    <text evidence="12">The sequence shown here is derived from an EMBL/GenBank/DDBJ whole genome shotgun (WGS) entry which is preliminary data.</text>
</comment>
<evidence type="ECO:0000256" key="7">
    <source>
        <dbReference type="ARBA" id="ARBA00023145"/>
    </source>
</evidence>
<protein>
    <recommendedName>
        <fullName evidence="11">Peptidase S1 domain-containing protein</fullName>
    </recommendedName>
</protein>
<keyword evidence="2" id="KW-0964">Secreted</keyword>
<feature type="domain" description="Peptidase S1" evidence="11">
    <location>
        <begin position="338"/>
        <end position="579"/>
    </location>
</feature>
<proteinExistence type="predicted"/>
<evidence type="ECO:0000256" key="3">
    <source>
        <dbReference type="ARBA" id="ARBA00022670"/>
    </source>
</evidence>
<dbReference type="InterPro" id="IPR001254">
    <property type="entry name" value="Trypsin_dom"/>
</dbReference>
<dbReference type="GO" id="GO:0006508">
    <property type="term" value="P:proteolysis"/>
    <property type="evidence" value="ECO:0007669"/>
    <property type="project" value="UniProtKB-KW"/>
</dbReference>
<dbReference type="Proteomes" id="UP000708208">
    <property type="component" value="Unassembled WGS sequence"/>
</dbReference>
<dbReference type="InterPro" id="IPR033116">
    <property type="entry name" value="TRYPSIN_SER"/>
</dbReference>
<evidence type="ECO:0000256" key="9">
    <source>
        <dbReference type="RuleBase" id="RU363034"/>
    </source>
</evidence>
<dbReference type="PROSITE" id="PS50240">
    <property type="entry name" value="TRYPSIN_DOM"/>
    <property type="match status" value="1"/>
</dbReference>
<keyword evidence="6 9" id="KW-0720">Serine protease</keyword>
<feature type="compositionally biased region" description="Basic and acidic residues" evidence="10">
    <location>
        <begin position="92"/>
        <end position="103"/>
    </location>
</feature>
<dbReference type="PROSITE" id="PS00134">
    <property type="entry name" value="TRYPSIN_HIS"/>
    <property type="match status" value="1"/>
</dbReference>
<organism evidence="12 13">
    <name type="scientific">Allacma fusca</name>
    <dbReference type="NCBI Taxonomy" id="39272"/>
    <lineage>
        <taxon>Eukaryota</taxon>
        <taxon>Metazoa</taxon>
        <taxon>Ecdysozoa</taxon>
        <taxon>Arthropoda</taxon>
        <taxon>Hexapoda</taxon>
        <taxon>Collembola</taxon>
        <taxon>Symphypleona</taxon>
        <taxon>Sminthuridae</taxon>
        <taxon>Allacma</taxon>
    </lineage>
</organism>
<evidence type="ECO:0000313" key="12">
    <source>
        <dbReference type="EMBL" id="CAG7717985.1"/>
    </source>
</evidence>
<dbReference type="EMBL" id="CAJVCH010050061">
    <property type="protein sequence ID" value="CAG7717985.1"/>
    <property type="molecule type" value="Genomic_DNA"/>
</dbReference>
<dbReference type="Pfam" id="PF00089">
    <property type="entry name" value="Trypsin"/>
    <property type="match status" value="1"/>
</dbReference>
<dbReference type="GO" id="GO:0005576">
    <property type="term" value="C:extracellular region"/>
    <property type="evidence" value="ECO:0007669"/>
    <property type="project" value="UniProtKB-SubCell"/>
</dbReference>
<gene>
    <name evidence="12" type="ORF">AFUS01_LOCUS7410</name>
</gene>